<evidence type="ECO:0000313" key="3">
    <source>
        <dbReference type="Proteomes" id="UP001054945"/>
    </source>
</evidence>
<dbReference type="AlphaFoldDB" id="A0AAV4Q700"/>
<dbReference type="Proteomes" id="UP001054945">
    <property type="component" value="Unassembled WGS sequence"/>
</dbReference>
<feature type="region of interest" description="Disordered" evidence="1">
    <location>
        <begin position="1"/>
        <end position="47"/>
    </location>
</feature>
<proteinExistence type="predicted"/>
<feature type="compositionally biased region" description="Polar residues" evidence="1">
    <location>
        <begin position="25"/>
        <end position="36"/>
    </location>
</feature>
<sequence>MHLPISASTPSQVMQSRRPTAPPTEAQSYGSRTLFSGSRDFAPETKSRRLVNQAVPGVRNGPRTTRGASKETSWCEIYCEIEALLTKYNRALCVPNKSRCPCVIEISFSFLKT</sequence>
<keyword evidence="3" id="KW-1185">Reference proteome</keyword>
<protein>
    <submittedName>
        <fullName evidence="2">Uncharacterized protein</fullName>
    </submittedName>
</protein>
<dbReference type="EMBL" id="BPLR01005847">
    <property type="protein sequence ID" value="GIY05473.1"/>
    <property type="molecule type" value="Genomic_DNA"/>
</dbReference>
<organism evidence="2 3">
    <name type="scientific">Caerostris extrusa</name>
    <name type="common">Bark spider</name>
    <name type="synonym">Caerostris bankana</name>
    <dbReference type="NCBI Taxonomy" id="172846"/>
    <lineage>
        <taxon>Eukaryota</taxon>
        <taxon>Metazoa</taxon>
        <taxon>Ecdysozoa</taxon>
        <taxon>Arthropoda</taxon>
        <taxon>Chelicerata</taxon>
        <taxon>Arachnida</taxon>
        <taxon>Araneae</taxon>
        <taxon>Araneomorphae</taxon>
        <taxon>Entelegynae</taxon>
        <taxon>Araneoidea</taxon>
        <taxon>Araneidae</taxon>
        <taxon>Caerostris</taxon>
    </lineage>
</organism>
<accession>A0AAV4Q700</accession>
<evidence type="ECO:0000313" key="2">
    <source>
        <dbReference type="EMBL" id="GIY05473.1"/>
    </source>
</evidence>
<name>A0AAV4Q700_CAEEX</name>
<reference evidence="2 3" key="1">
    <citation type="submission" date="2021-06" db="EMBL/GenBank/DDBJ databases">
        <title>Caerostris extrusa draft genome.</title>
        <authorList>
            <person name="Kono N."/>
            <person name="Arakawa K."/>
        </authorList>
    </citation>
    <scope>NUCLEOTIDE SEQUENCE [LARGE SCALE GENOMIC DNA]</scope>
</reference>
<feature type="compositionally biased region" description="Polar residues" evidence="1">
    <location>
        <begin position="1"/>
        <end position="18"/>
    </location>
</feature>
<gene>
    <name evidence="2" type="ORF">CEXT_396981</name>
</gene>
<evidence type="ECO:0000256" key="1">
    <source>
        <dbReference type="SAM" id="MobiDB-lite"/>
    </source>
</evidence>
<comment type="caution">
    <text evidence="2">The sequence shown here is derived from an EMBL/GenBank/DDBJ whole genome shotgun (WGS) entry which is preliminary data.</text>
</comment>